<protein>
    <submittedName>
        <fullName evidence="2">Uncharacterized protein</fullName>
    </submittedName>
</protein>
<sequence length="109" mass="11525">MTQNKIDVNDAGKTGALLALGNTVLAPLYWVDAKFGLTTAILATGAFLYGAHEVGKKRRPIENKVNSLNSFFGSKTGDKSTEVENAIANIVVGGSAIFDEIMPKDNKGP</sequence>
<evidence type="ECO:0000313" key="3">
    <source>
        <dbReference type="Proteomes" id="UP000255297"/>
    </source>
</evidence>
<gene>
    <name evidence="2" type="ORF">NCTC11532_01147</name>
</gene>
<dbReference type="EMBL" id="UGPB01000001">
    <property type="protein sequence ID" value="STY28970.1"/>
    <property type="molecule type" value="Genomic_DNA"/>
</dbReference>
<dbReference type="Proteomes" id="UP000255297">
    <property type="component" value="Unassembled WGS sequence"/>
</dbReference>
<organism evidence="2 3">
    <name type="scientific">Legionella wadsworthii</name>
    <dbReference type="NCBI Taxonomy" id="28088"/>
    <lineage>
        <taxon>Bacteria</taxon>
        <taxon>Pseudomonadati</taxon>
        <taxon>Pseudomonadota</taxon>
        <taxon>Gammaproteobacteria</taxon>
        <taxon>Legionellales</taxon>
        <taxon>Legionellaceae</taxon>
        <taxon>Legionella</taxon>
    </lineage>
</organism>
<keyword evidence="1" id="KW-0812">Transmembrane</keyword>
<keyword evidence="1" id="KW-1133">Transmembrane helix</keyword>
<proteinExistence type="predicted"/>
<dbReference type="OrthoDB" id="5643014at2"/>
<keyword evidence="1" id="KW-0472">Membrane</keyword>
<dbReference type="RefSeq" id="WP_031567392.1">
    <property type="nucleotide sequence ID" value="NZ_CAAAIS010000008.1"/>
</dbReference>
<dbReference type="AlphaFoldDB" id="A0A378LRH1"/>
<dbReference type="STRING" id="1122170.GCA_000701265_01872"/>
<evidence type="ECO:0000256" key="1">
    <source>
        <dbReference type="SAM" id="Phobius"/>
    </source>
</evidence>
<feature type="transmembrane region" description="Helical" evidence="1">
    <location>
        <begin position="28"/>
        <end position="49"/>
    </location>
</feature>
<accession>A0A378LRH1</accession>
<keyword evidence="3" id="KW-1185">Reference proteome</keyword>
<evidence type="ECO:0000313" key="2">
    <source>
        <dbReference type="EMBL" id="STY28970.1"/>
    </source>
</evidence>
<name>A0A378LRH1_9GAMM</name>
<reference evidence="2 3" key="1">
    <citation type="submission" date="2018-06" db="EMBL/GenBank/DDBJ databases">
        <authorList>
            <consortium name="Pathogen Informatics"/>
            <person name="Doyle S."/>
        </authorList>
    </citation>
    <scope>NUCLEOTIDE SEQUENCE [LARGE SCALE GENOMIC DNA]</scope>
    <source>
        <strain evidence="2 3">NCTC11532</strain>
    </source>
</reference>